<evidence type="ECO:0000313" key="1">
    <source>
        <dbReference type="EMBL" id="AWF96751.1"/>
    </source>
</evidence>
<gene>
    <name evidence="1" type="ORF">B6254_2405</name>
    <name evidence="3" type="ORF">B9D04_00865</name>
    <name evidence="4" type="ORF">FO435_11550</name>
    <name evidence="2" type="ORF">QX99_00084</name>
</gene>
<dbReference type="Proteomes" id="UP000032287">
    <property type="component" value="Unassembled WGS sequence"/>
</dbReference>
<dbReference type="OrthoDB" id="2146396at2"/>
<dbReference type="EMBL" id="JWHU01000001">
    <property type="protein sequence ID" value="KIU22580.1"/>
    <property type="molecule type" value="Genomic_DNA"/>
</dbReference>
<dbReference type="PATRIC" id="fig|137591.25.peg.82"/>
<organism evidence="2 5">
    <name type="scientific">Weissella cibaria</name>
    <dbReference type="NCBI Taxonomy" id="137591"/>
    <lineage>
        <taxon>Bacteria</taxon>
        <taxon>Bacillati</taxon>
        <taxon>Bacillota</taxon>
        <taxon>Bacilli</taxon>
        <taxon>Lactobacillales</taxon>
        <taxon>Lactobacillaceae</taxon>
        <taxon>Weissella</taxon>
    </lineage>
</organism>
<dbReference type="STRING" id="137591.AO080_02305"/>
<evidence type="ECO:0000313" key="7">
    <source>
        <dbReference type="Proteomes" id="UP000244870"/>
    </source>
</evidence>
<dbReference type="Proteomes" id="UP000320012">
    <property type="component" value="Unassembled WGS sequence"/>
</dbReference>
<evidence type="ECO:0000313" key="6">
    <source>
        <dbReference type="Proteomes" id="UP000193588"/>
    </source>
</evidence>
<reference evidence="3 6" key="2">
    <citation type="submission" date="2017-04" db="EMBL/GenBank/DDBJ databases">
        <title>The genome sequence of Weissella cibaria isolated from wild Drosophila.</title>
        <authorList>
            <person name="Ricks N.J."/>
            <person name="Carroll C."/>
            <person name="Walters A."/>
            <person name="Newell P.D."/>
            <person name="Chaston J.M."/>
        </authorList>
    </citation>
    <scope>NUCLEOTIDE SEQUENCE [LARGE SCALE GENOMIC DNA]</scope>
    <source>
        <strain evidence="3 6">DmW_103</strain>
    </source>
</reference>
<accession>A0A0D1LRC5</accession>
<keyword evidence="5" id="KW-1185">Reference proteome</keyword>
<evidence type="ECO:0000313" key="4">
    <source>
        <dbReference type="EMBL" id="TVV28464.1"/>
    </source>
</evidence>
<dbReference type="RefSeq" id="WP_043710461.1">
    <property type="nucleotide sequence ID" value="NZ_CABJFA010000003.1"/>
</dbReference>
<proteinExistence type="predicted"/>
<evidence type="ECO:0000313" key="8">
    <source>
        <dbReference type="Proteomes" id="UP000320012"/>
    </source>
</evidence>
<sequence>MTTLGTYETLAHAYNNTSTITYPIEETLSVGTYKVIDQDGLQMHITNAIDGVTEIRFDADADDRRYPGTFQGFEFGMNWTHPSFIGAFLKAKRTPGQHFLGDNGTAAYDAIVDENNHLTVTLTPSAN</sequence>
<dbReference type="Proteomes" id="UP000193588">
    <property type="component" value="Unassembled WGS sequence"/>
</dbReference>
<evidence type="ECO:0000313" key="5">
    <source>
        <dbReference type="Proteomes" id="UP000032287"/>
    </source>
</evidence>
<dbReference type="EMBL" id="VNHC01000002">
    <property type="protein sequence ID" value="TVV28464.1"/>
    <property type="molecule type" value="Genomic_DNA"/>
</dbReference>
<reference evidence="1 7" key="3">
    <citation type="submission" date="2017-04" db="EMBL/GenBank/DDBJ databases">
        <title>Weissella cibaria strain m2 complete genome.</title>
        <authorList>
            <person name="Pan Q."/>
            <person name="Tan M."/>
            <person name="Yao F."/>
            <person name="Su S."/>
        </authorList>
    </citation>
    <scope>NUCLEOTIDE SEQUENCE [LARGE SCALE GENOMIC DNA]</scope>
    <source>
        <strain evidence="1 7">M2</strain>
    </source>
</reference>
<reference evidence="2 5" key="1">
    <citation type="journal article" date="2015" name="Microbiology (Mosc.)">
        <title>Genomics of the Weissella cibaria species with an examination of its metabolic traits.</title>
        <authorList>
            <person name="Lynch K.M."/>
            <person name="Lucid A."/>
            <person name="Arendt E.K."/>
            <person name="Sleator R.D."/>
            <person name="Lucey B."/>
            <person name="Coffey A."/>
        </authorList>
    </citation>
    <scope>NUCLEOTIDE SEQUENCE [LARGE SCALE GENOMIC DNA]</scope>
    <source>
        <strain evidence="2 5">MG1</strain>
    </source>
</reference>
<reference evidence="4 8" key="4">
    <citation type="submission" date="2019-07" db="EMBL/GenBank/DDBJ databases">
        <title>Genome sequence of Weissella cibaria GK1.</title>
        <authorList>
            <person name="Choi H.-J."/>
        </authorList>
    </citation>
    <scope>NUCLEOTIDE SEQUENCE [LARGE SCALE GENOMIC DNA]</scope>
    <source>
        <strain evidence="4 8">GK1</strain>
    </source>
</reference>
<evidence type="ECO:0000313" key="2">
    <source>
        <dbReference type="EMBL" id="KIU22580.1"/>
    </source>
</evidence>
<evidence type="ECO:0000313" key="3">
    <source>
        <dbReference type="EMBL" id="OSP90336.1"/>
    </source>
</evidence>
<dbReference type="AlphaFoldDB" id="A0A0D1LRC5"/>
<dbReference type="EMBL" id="NDXJ01000002">
    <property type="protein sequence ID" value="OSP90336.1"/>
    <property type="molecule type" value="Genomic_DNA"/>
</dbReference>
<dbReference type="Proteomes" id="UP000244870">
    <property type="component" value="Chromosome"/>
</dbReference>
<name>A0A0D1LRC5_9LACO</name>
<protein>
    <submittedName>
        <fullName evidence="2">Uncharacterized protein</fullName>
    </submittedName>
</protein>
<dbReference type="EMBL" id="CP020928">
    <property type="protein sequence ID" value="AWF96751.1"/>
    <property type="molecule type" value="Genomic_DNA"/>
</dbReference>
<dbReference type="KEGG" id="wcb:AO080_02305"/>